<dbReference type="InterPro" id="IPR047153">
    <property type="entry name" value="TRIM45/56/19-like"/>
</dbReference>
<accession>A0A8B6GU38</accession>
<keyword evidence="1" id="KW-0863">Zinc-finger</keyword>
<organism evidence="3 4">
    <name type="scientific">Mytilus galloprovincialis</name>
    <name type="common">Mediterranean mussel</name>
    <dbReference type="NCBI Taxonomy" id="29158"/>
    <lineage>
        <taxon>Eukaryota</taxon>
        <taxon>Metazoa</taxon>
        <taxon>Spiralia</taxon>
        <taxon>Lophotrochozoa</taxon>
        <taxon>Mollusca</taxon>
        <taxon>Bivalvia</taxon>
        <taxon>Autobranchia</taxon>
        <taxon>Pteriomorphia</taxon>
        <taxon>Mytilida</taxon>
        <taxon>Mytiloidea</taxon>
        <taxon>Mytilidae</taxon>
        <taxon>Mytilinae</taxon>
        <taxon>Mytilus</taxon>
    </lineage>
</organism>
<dbReference type="OrthoDB" id="6089064at2759"/>
<dbReference type="PANTHER" id="PTHR25462:SF296">
    <property type="entry name" value="MEIOTIC P26, ISOFORM F"/>
    <property type="match status" value="1"/>
</dbReference>
<keyword evidence="1" id="KW-0862">Zinc</keyword>
<evidence type="ECO:0000256" key="1">
    <source>
        <dbReference type="PROSITE-ProRule" id="PRU00024"/>
    </source>
</evidence>
<keyword evidence="1" id="KW-0479">Metal-binding</keyword>
<evidence type="ECO:0000259" key="2">
    <source>
        <dbReference type="PROSITE" id="PS50119"/>
    </source>
</evidence>
<dbReference type="InterPro" id="IPR011042">
    <property type="entry name" value="6-blade_b-propeller_TolB-like"/>
</dbReference>
<dbReference type="PROSITE" id="PS50119">
    <property type="entry name" value="ZF_BBOX"/>
    <property type="match status" value="1"/>
</dbReference>
<dbReference type="InterPro" id="IPR000315">
    <property type="entry name" value="Znf_B-box"/>
</dbReference>
<dbReference type="SUPFAM" id="SSF101898">
    <property type="entry name" value="NHL repeat"/>
    <property type="match status" value="1"/>
</dbReference>
<dbReference type="SUPFAM" id="SSF57845">
    <property type="entry name" value="B-box zinc-binding domain"/>
    <property type="match status" value="1"/>
</dbReference>
<dbReference type="Proteomes" id="UP000596742">
    <property type="component" value="Unassembled WGS sequence"/>
</dbReference>
<name>A0A8B6GU38_MYTGA</name>
<comment type="caution">
    <text evidence="3">The sequence shown here is derived from an EMBL/GenBank/DDBJ whole genome shotgun (WGS) entry which is preliminary data.</text>
</comment>
<dbReference type="EMBL" id="UYJE01008967">
    <property type="protein sequence ID" value="VDI68887.1"/>
    <property type="molecule type" value="Genomic_DNA"/>
</dbReference>
<dbReference type="CDD" id="cd19756">
    <property type="entry name" value="Bbox2"/>
    <property type="match status" value="1"/>
</dbReference>
<evidence type="ECO:0000313" key="4">
    <source>
        <dbReference type="Proteomes" id="UP000596742"/>
    </source>
</evidence>
<gene>
    <name evidence="3" type="ORF">MGAL_10B037605</name>
</gene>
<keyword evidence="4" id="KW-1185">Reference proteome</keyword>
<dbReference type="PANTHER" id="PTHR25462">
    <property type="entry name" value="BONUS, ISOFORM C-RELATED"/>
    <property type="match status" value="1"/>
</dbReference>
<dbReference type="GO" id="GO:0008270">
    <property type="term" value="F:zinc ion binding"/>
    <property type="evidence" value="ECO:0007669"/>
    <property type="project" value="UniProtKB-KW"/>
</dbReference>
<protein>
    <recommendedName>
        <fullName evidence="2">B box-type domain-containing protein</fullName>
    </recommendedName>
</protein>
<proteinExistence type="predicted"/>
<dbReference type="Gene3D" id="3.30.160.60">
    <property type="entry name" value="Classic Zinc Finger"/>
    <property type="match status" value="1"/>
</dbReference>
<dbReference type="Gene3D" id="2.120.10.30">
    <property type="entry name" value="TolB, C-terminal domain"/>
    <property type="match status" value="1"/>
</dbReference>
<feature type="domain" description="B box-type" evidence="2">
    <location>
        <begin position="43"/>
        <end position="79"/>
    </location>
</feature>
<reference evidence="3" key="1">
    <citation type="submission" date="2018-11" db="EMBL/GenBank/DDBJ databases">
        <authorList>
            <person name="Alioto T."/>
            <person name="Alioto T."/>
        </authorList>
    </citation>
    <scope>NUCLEOTIDE SEQUENCE</scope>
</reference>
<dbReference type="AlphaFoldDB" id="A0A8B6GU38"/>
<sequence>MCNICKSNVHPRFKLADTHFIIDIKDVGTSIEYTYKEIEYGKCSLHVNQDRCWYCKDCDSFVCLKCVPETHQQHVLIDTDQIHTEKISQVSKLIELYKRKITSIRTLKKIGQKKYEESKKKIIERKEDLTKLLDDHSKHMLYQLEEKCKTSEIGSKSEDLSKTLDLLLNCQRSKRADLLLGTLNTFQDADVQQDQTACFPRFVMGRPLSPKLIKKFGSFREETVVYPNEEIELLLKISHITSLQMIKRIVEISDEKFYAIDESSLYCVEIKKGEKLHIKKIVDIKAVDISFDITKTKEILIAMEKEGKIMILKPSLKMKLFFSRSGFSPSAIHITKDDKVIVGVREKGVLEVSSDEDSRRQIIVFDKNGQEENVFEYDKKGKRIISTPMRIKTNTDEDMLIIDMTSNFEGRIVFLTKNGNVSLVYKGEESPYSLFNPYDLVVTARDNAIISDIANQAFHILNSYGKLIKIQRSIDIGISLPYSMSMNRGGDLFVETYPDNVDQTCKHKYMYICRITVKGL</sequence>
<evidence type="ECO:0000313" key="3">
    <source>
        <dbReference type="EMBL" id="VDI68887.1"/>
    </source>
</evidence>